<feature type="transmembrane region" description="Helical" evidence="6">
    <location>
        <begin position="155"/>
        <end position="171"/>
    </location>
</feature>
<keyword evidence="9" id="KW-1185">Reference proteome</keyword>
<feature type="transmembrane region" description="Helical" evidence="6">
    <location>
        <begin position="183"/>
        <end position="203"/>
    </location>
</feature>
<evidence type="ECO:0000256" key="3">
    <source>
        <dbReference type="ARBA" id="ARBA00022692"/>
    </source>
</evidence>
<organism evidence="8 9">
    <name type="scientific">Marinomonas aquimarina</name>
    <dbReference type="NCBI Taxonomy" id="295068"/>
    <lineage>
        <taxon>Bacteria</taxon>
        <taxon>Pseudomonadati</taxon>
        <taxon>Pseudomonadota</taxon>
        <taxon>Gammaproteobacteria</taxon>
        <taxon>Oceanospirillales</taxon>
        <taxon>Oceanospirillaceae</taxon>
        <taxon>Marinomonas</taxon>
    </lineage>
</organism>
<feature type="transmembrane region" description="Helical" evidence="6">
    <location>
        <begin position="245"/>
        <end position="262"/>
    </location>
</feature>
<feature type="transmembrane region" description="Helical" evidence="6">
    <location>
        <begin position="32"/>
        <end position="52"/>
    </location>
</feature>
<keyword evidence="3 6" id="KW-0812">Transmembrane</keyword>
<gene>
    <name evidence="8" type="ORF">MAQ5080_02794</name>
</gene>
<feature type="domain" description="EamA" evidence="7">
    <location>
        <begin position="4"/>
        <end position="139"/>
    </location>
</feature>
<accession>A0A1A8TKT0</accession>
<feature type="transmembrane region" description="Helical" evidence="6">
    <location>
        <begin position="97"/>
        <end position="117"/>
    </location>
</feature>
<dbReference type="Pfam" id="PF00892">
    <property type="entry name" value="EamA"/>
    <property type="match status" value="1"/>
</dbReference>
<proteinExistence type="predicted"/>
<reference evidence="8 9" key="1">
    <citation type="submission" date="2016-06" db="EMBL/GenBank/DDBJ databases">
        <authorList>
            <person name="Kjaerup R.B."/>
            <person name="Dalgaard T.S."/>
            <person name="Juul-Madsen H.R."/>
        </authorList>
    </citation>
    <scope>NUCLEOTIDE SEQUENCE [LARGE SCALE GENOMIC DNA]</scope>
    <source>
        <strain evidence="8 9">CECT 5080</strain>
    </source>
</reference>
<dbReference type="InterPro" id="IPR037185">
    <property type="entry name" value="EmrE-like"/>
</dbReference>
<sequence>MQSIVAALIWSWLMASSFVVSAYVTSYASPLATTGLRFMMALVLMTPIYYWLPKPAEHSLRTVFQSTSLTLKYLLISAALVGFFIGLFSALKTTSSLNTSVMYTFVPLLGALLMLCFGQRTSFKHWLGYMIGSAGAISVLVFTRDGVLTWHVGDGIYFIACGLLALHVISVQHWGRQVSAFAGAYRILLFGCIWLLPITLLWGELAEVAWQSSTFWLLLLYLTLFTTLLTFVLQQLVIRSGGASRLLAFSYTVPIWVALYQASQSRAIMLYSYGFIIGSAMVLLALLMIDSRPISPSESRDG</sequence>
<keyword evidence="5 6" id="KW-0472">Membrane</keyword>
<evidence type="ECO:0000259" key="7">
    <source>
        <dbReference type="Pfam" id="PF00892"/>
    </source>
</evidence>
<evidence type="ECO:0000256" key="5">
    <source>
        <dbReference type="ARBA" id="ARBA00023136"/>
    </source>
</evidence>
<evidence type="ECO:0000256" key="6">
    <source>
        <dbReference type="SAM" id="Phobius"/>
    </source>
</evidence>
<dbReference type="EMBL" id="FLOC01000017">
    <property type="protein sequence ID" value="SBS34173.1"/>
    <property type="molecule type" value="Genomic_DNA"/>
</dbReference>
<comment type="subcellular location">
    <subcellularLocation>
        <location evidence="1">Cell membrane</location>
        <topology evidence="1">Multi-pass membrane protein</topology>
    </subcellularLocation>
</comment>
<dbReference type="GO" id="GO:0005886">
    <property type="term" value="C:plasma membrane"/>
    <property type="evidence" value="ECO:0007669"/>
    <property type="project" value="UniProtKB-SubCell"/>
</dbReference>
<evidence type="ECO:0000256" key="4">
    <source>
        <dbReference type="ARBA" id="ARBA00022989"/>
    </source>
</evidence>
<dbReference type="OrthoDB" id="6101414at2"/>
<dbReference type="InterPro" id="IPR000620">
    <property type="entry name" value="EamA_dom"/>
</dbReference>
<keyword evidence="2" id="KW-1003">Cell membrane</keyword>
<dbReference type="STRING" id="295068.MAQ5080_02794"/>
<feature type="transmembrane region" description="Helical" evidence="6">
    <location>
        <begin position="73"/>
        <end position="91"/>
    </location>
</feature>
<evidence type="ECO:0000256" key="2">
    <source>
        <dbReference type="ARBA" id="ARBA00022475"/>
    </source>
</evidence>
<protein>
    <submittedName>
        <fullName evidence="8">EamA-like transporter family protein</fullName>
    </submittedName>
</protein>
<dbReference type="RefSeq" id="WP_067212006.1">
    <property type="nucleotide sequence ID" value="NZ_FLOC01000017.1"/>
</dbReference>
<evidence type="ECO:0000256" key="1">
    <source>
        <dbReference type="ARBA" id="ARBA00004651"/>
    </source>
</evidence>
<dbReference type="PANTHER" id="PTHR42920:SF11">
    <property type="entry name" value="INNER MEMBRANE PROTEIN YTFF"/>
    <property type="match status" value="1"/>
</dbReference>
<feature type="transmembrane region" description="Helical" evidence="6">
    <location>
        <begin position="126"/>
        <end position="143"/>
    </location>
</feature>
<feature type="transmembrane region" description="Helical" evidence="6">
    <location>
        <begin position="268"/>
        <end position="289"/>
    </location>
</feature>
<dbReference type="AlphaFoldDB" id="A0A1A8TKT0"/>
<keyword evidence="4 6" id="KW-1133">Transmembrane helix</keyword>
<feature type="transmembrane region" description="Helical" evidence="6">
    <location>
        <begin position="215"/>
        <end position="233"/>
    </location>
</feature>
<name>A0A1A8TKT0_9GAMM</name>
<evidence type="ECO:0000313" key="9">
    <source>
        <dbReference type="Proteomes" id="UP000092627"/>
    </source>
</evidence>
<dbReference type="Proteomes" id="UP000092627">
    <property type="component" value="Unassembled WGS sequence"/>
</dbReference>
<dbReference type="PANTHER" id="PTHR42920">
    <property type="entry name" value="OS03G0707200 PROTEIN-RELATED"/>
    <property type="match status" value="1"/>
</dbReference>
<evidence type="ECO:0000313" key="8">
    <source>
        <dbReference type="EMBL" id="SBS34173.1"/>
    </source>
</evidence>
<dbReference type="InterPro" id="IPR051258">
    <property type="entry name" value="Diverse_Substrate_Transporter"/>
</dbReference>
<dbReference type="SUPFAM" id="SSF103481">
    <property type="entry name" value="Multidrug resistance efflux transporter EmrE"/>
    <property type="match status" value="1"/>
</dbReference>